<dbReference type="InterPro" id="IPR036097">
    <property type="entry name" value="HisK_dim/P_sf"/>
</dbReference>
<dbReference type="InterPro" id="IPR004358">
    <property type="entry name" value="Sig_transdc_His_kin-like_C"/>
</dbReference>
<dbReference type="SMART" id="SM00091">
    <property type="entry name" value="PAS"/>
    <property type="match status" value="3"/>
</dbReference>
<dbReference type="SMART" id="SM00388">
    <property type="entry name" value="HisKA"/>
    <property type="match status" value="1"/>
</dbReference>
<dbReference type="InterPro" id="IPR050956">
    <property type="entry name" value="2C_system_His_kinase"/>
</dbReference>
<dbReference type="STRING" id="671987.R0IQN2"/>
<dbReference type="CDD" id="cd00130">
    <property type="entry name" value="PAS"/>
    <property type="match status" value="1"/>
</dbReference>
<gene>
    <name evidence="7" type="ORF">SETTUDRAFT_171422</name>
</gene>
<dbReference type="Pfam" id="PF00512">
    <property type="entry name" value="HisKA"/>
    <property type="match status" value="1"/>
</dbReference>
<dbReference type="RefSeq" id="XP_008025671.1">
    <property type="nucleotide sequence ID" value="XM_008027480.1"/>
</dbReference>
<dbReference type="PROSITE" id="PS50110">
    <property type="entry name" value="RESPONSE_REGULATORY"/>
    <property type="match status" value="1"/>
</dbReference>
<dbReference type="PANTHER" id="PTHR43719:SF30">
    <property type="entry name" value="TWO-COMPONENT SYSTEM RESPONSE REGULATOR"/>
    <property type="match status" value="1"/>
</dbReference>
<dbReference type="SUPFAM" id="SSF52172">
    <property type="entry name" value="CheY-like"/>
    <property type="match status" value="1"/>
</dbReference>
<dbReference type="GeneID" id="19401098"/>
<dbReference type="InterPro" id="IPR005467">
    <property type="entry name" value="His_kinase_dom"/>
</dbReference>
<feature type="modified residue" description="4-aspartylphosphate" evidence="2">
    <location>
        <position position="1196"/>
    </location>
</feature>
<evidence type="ECO:0000259" key="6">
    <source>
        <dbReference type="PROSITE" id="PS50113"/>
    </source>
</evidence>
<dbReference type="InterPro" id="IPR011006">
    <property type="entry name" value="CheY-like_superfamily"/>
</dbReference>
<dbReference type="Proteomes" id="UP000016935">
    <property type="component" value="Unassembled WGS sequence"/>
</dbReference>
<dbReference type="Gene3D" id="1.10.287.130">
    <property type="match status" value="1"/>
</dbReference>
<dbReference type="Gene3D" id="3.30.450.20">
    <property type="entry name" value="PAS domain"/>
    <property type="match status" value="3"/>
</dbReference>
<reference evidence="7 8" key="2">
    <citation type="journal article" date="2013" name="PLoS Genet.">
        <title>Comparative genome structure, secondary metabolite, and effector coding capacity across Cochliobolus pathogens.</title>
        <authorList>
            <person name="Condon B.J."/>
            <person name="Leng Y."/>
            <person name="Wu D."/>
            <person name="Bushley K.E."/>
            <person name="Ohm R.A."/>
            <person name="Otillar R."/>
            <person name="Martin J."/>
            <person name="Schackwitz W."/>
            <person name="Grimwood J."/>
            <person name="MohdZainudin N."/>
            <person name="Xue C."/>
            <person name="Wang R."/>
            <person name="Manning V.A."/>
            <person name="Dhillon B."/>
            <person name="Tu Z.J."/>
            <person name="Steffenson B.J."/>
            <person name="Salamov A."/>
            <person name="Sun H."/>
            <person name="Lowry S."/>
            <person name="LaButti K."/>
            <person name="Han J."/>
            <person name="Copeland A."/>
            <person name="Lindquist E."/>
            <person name="Barry K."/>
            <person name="Schmutz J."/>
            <person name="Baker S.E."/>
            <person name="Ciuffetti L.M."/>
            <person name="Grigoriev I.V."/>
            <person name="Zhong S."/>
            <person name="Turgeon B.G."/>
        </authorList>
    </citation>
    <scope>NUCLEOTIDE SEQUENCE [LARGE SCALE GENOMIC DNA]</scope>
    <source>
        <strain evidence="8">28A</strain>
    </source>
</reference>
<dbReference type="AlphaFoldDB" id="R0IQN2"/>
<dbReference type="CDD" id="cd17546">
    <property type="entry name" value="REC_hyHK_CKI1_RcsC-like"/>
    <property type="match status" value="1"/>
</dbReference>
<dbReference type="InterPro" id="IPR003661">
    <property type="entry name" value="HisK_dim/P_dom"/>
</dbReference>
<dbReference type="InterPro" id="IPR036890">
    <property type="entry name" value="HATPase_C_sf"/>
</dbReference>
<dbReference type="eggNOG" id="KOG0519">
    <property type="taxonomic scope" value="Eukaryota"/>
</dbReference>
<feature type="domain" description="PAC" evidence="6">
    <location>
        <begin position="584"/>
        <end position="646"/>
    </location>
</feature>
<dbReference type="InterPro" id="IPR058846">
    <property type="entry name" value="PAS-like"/>
</dbReference>
<evidence type="ECO:0000259" key="4">
    <source>
        <dbReference type="PROSITE" id="PS50109"/>
    </source>
</evidence>
<dbReference type="PROSITE" id="PS50109">
    <property type="entry name" value="HIS_KIN"/>
    <property type="match status" value="1"/>
</dbReference>
<dbReference type="SUPFAM" id="SSF47384">
    <property type="entry name" value="Homodimeric domain of signal transducing histidine kinase"/>
    <property type="match status" value="1"/>
</dbReference>
<evidence type="ECO:0000256" key="2">
    <source>
        <dbReference type="PROSITE-ProRule" id="PRU00169"/>
    </source>
</evidence>
<keyword evidence="1 2" id="KW-0597">Phosphoprotein</keyword>
<proteinExistence type="predicted"/>
<dbReference type="PANTHER" id="PTHR43719">
    <property type="entry name" value="TWO-COMPONENT HISTIDINE KINASE"/>
    <property type="match status" value="1"/>
</dbReference>
<dbReference type="Pfam" id="PF02518">
    <property type="entry name" value="HATPase_c"/>
    <property type="match status" value="1"/>
</dbReference>
<dbReference type="Gene3D" id="3.40.50.2300">
    <property type="match status" value="1"/>
</dbReference>
<dbReference type="EMBL" id="KB908592">
    <property type="protein sequence ID" value="EOA87210.1"/>
    <property type="molecule type" value="Genomic_DNA"/>
</dbReference>
<dbReference type="InterPro" id="IPR001789">
    <property type="entry name" value="Sig_transdc_resp-reg_receiver"/>
</dbReference>
<dbReference type="SUPFAM" id="SSF55874">
    <property type="entry name" value="ATPase domain of HSP90 chaperone/DNA topoisomerase II/histidine kinase"/>
    <property type="match status" value="1"/>
</dbReference>
<dbReference type="Pfam" id="PF00072">
    <property type="entry name" value="Response_reg"/>
    <property type="match status" value="1"/>
</dbReference>
<evidence type="ECO:0000256" key="3">
    <source>
        <dbReference type="SAM" id="Coils"/>
    </source>
</evidence>
<dbReference type="Pfam" id="PF26131">
    <property type="entry name" value="PAS-like"/>
    <property type="match status" value="1"/>
</dbReference>
<dbReference type="CDD" id="cd00082">
    <property type="entry name" value="HisKA"/>
    <property type="match status" value="1"/>
</dbReference>
<evidence type="ECO:0000313" key="7">
    <source>
        <dbReference type="EMBL" id="EOA87210.1"/>
    </source>
</evidence>
<feature type="domain" description="Response regulatory" evidence="5">
    <location>
        <begin position="1135"/>
        <end position="1267"/>
    </location>
</feature>
<keyword evidence="8" id="KW-1185">Reference proteome</keyword>
<dbReference type="SUPFAM" id="SSF55781">
    <property type="entry name" value="GAF domain-like"/>
    <property type="match status" value="1"/>
</dbReference>
<dbReference type="SUPFAM" id="SSF55785">
    <property type="entry name" value="PYP-like sensor domain (PAS domain)"/>
    <property type="match status" value="2"/>
</dbReference>
<keyword evidence="3" id="KW-0175">Coiled coil</keyword>
<feature type="coiled-coil region" evidence="3">
    <location>
        <begin position="483"/>
        <end position="510"/>
    </location>
</feature>
<dbReference type="InterPro" id="IPR003594">
    <property type="entry name" value="HATPase_dom"/>
</dbReference>
<dbReference type="SMART" id="SM00387">
    <property type="entry name" value="HATPase_c"/>
    <property type="match status" value="1"/>
</dbReference>
<dbReference type="SMART" id="SM00448">
    <property type="entry name" value="REC"/>
    <property type="match status" value="1"/>
</dbReference>
<evidence type="ECO:0000259" key="5">
    <source>
        <dbReference type="PROSITE" id="PS50110"/>
    </source>
</evidence>
<dbReference type="InterPro" id="IPR000700">
    <property type="entry name" value="PAS-assoc_C"/>
</dbReference>
<evidence type="ECO:0000256" key="1">
    <source>
        <dbReference type="ARBA" id="ARBA00022553"/>
    </source>
</evidence>
<feature type="domain" description="Histidine kinase" evidence="4">
    <location>
        <begin position="794"/>
        <end position="1073"/>
    </location>
</feature>
<dbReference type="Gene3D" id="3.30.565.10">
    <property type="entry name" value="Histidine kinase-like ATPase, C-terminal domain"/>
    <property type="match status" value="1"/>
</dbReference>
<protein>
    <submittedName>
        <fullName evidence="7">Uncharacterized protein</fullName>
    </submittedName>
</protein>
<sequence>MGCVDLRLLYDSDPRPTFIVDCQAPATTIYHVNAALLAIPHLALALDDHNALRDWWDPASRAEARLQHEFRHGRYRWAKFAACARWLVVTIAHHPPPLLVERSKSRSEPPRLARMASPLSAAPPDTIFTVKIQSPELREHVDRIRNVDWAKTSLGPLSTWSYQLNVLVTTLMLETRPTALFLGPERTILYNLAYGAVSGSRHPAILGQTILDAWPELADPVSATMARSEHTRFADAPEDEYHFMVERYGFVEESFFMWSLVPLVGVGDITGLYSIVTEVTKQRLLERRVSALLRVGQLTSKARTMKDFWAYVAQALQPFEYDFPAAVLYSRCIPDDPLDASGAVKEVPNTCTLEWSIGYRSDHPHVPQHVELDGDIGLARALVDSARDGPAVLCREEDGILPVSLYTDLEKRGFGDPLKVFLVLPIRTYDNTVVGFLLMGLNTRRPYDDEYKDWIDVFANLLGASAASVALHEEDTRNRKRQEEQAARDREALNAEVATLAKEASHAAEKLRNLNGIADQVGLGYFEIGVDGMLVHANDTYFAQTGHRRDFSFCQPFAFKDCVHQDDIAMVENQWNILLGGEPATFEVRWKRPRIQAEDGQKKDDEYIWTLSACVPIKGTNGMVTSIFGCNTDISAQKEATEAVIMQSEAERRLASFTELAPVGLYHLNQDLSMRYCNDQWFRITGHPKVPMDQVEWRNIVDEKRMEACYREVETTKDQRTSHTFSTHLKKQWTGPDGVSTPTWILVTATSYNDGTIMGTMTDISQLKWAEAIQQSRVEEALESKRQQENFIDMTSHEMRNPLSAMVQCADSVTGSLGEMKALIRTGAITAQPDQEMQLQELIDNSLDAIDTIQACATHQKRIVDDILTLSKLDSKLLVISPMVLQPAVLLQDAYKMFKDEANKVRVELEMRCDASIEELEIDWAVLDPSRVLQILINLLTNAIKFTQGQEVRKVEVVMGASREAQRMQGIEYVPQETLRRDFLARPEPDHAGEVFYLNFTVKDTGCGLSPEHKEKLFLRFSQATPKTHVQYGGSGLGLFISRELTELQGGSIGVASDQDVGSTFSFYIKSRRARPPANAHRTTNSSTDVNGALATRSKADIIESKNDKPEAALSAMALPPDGEEVGAAEKQHYNILIVEDNLINQRVLSSQLKKLGHTIHVANHGVEALSHLSQTCFSPTPCTSPPVPLSVVLMDVEMPVMDGLTCTRKIREMEAQGQLRGHVPIIAVSANARREQVEMAKRAGVDEAICKPFRIPELTALIRGLGIKT</sequence>
<dbReference type="OrthoDB" id="303614at2759"/>
<accession>R0IQN2</accession>
<dbReference type="InterPro" id="IPR035965">
    <property type="entry name" value="PAS-like_dom_sf"/>
</dbReference>
<dbReference type="HOGENOM" id="CLU_000445_82_4_1"/>
<dbReference type="PRINTS" id="PR00344">
    <property type="entry name" value="BCTRLSENSOR"/>
</dbReference>
<organism evidence="7 8">
    <name type="scientific">Exserohilum turcicum (strain 28A)</name>
    <name type="common">Northern leaf blight fungus</name>
    <name type="synonym">Setosphaeria turcica</name>
    <dbReference type="NCBI Taxonomy" id="671987"/>
    <lineage>
        <taxon>Eukaryota</taxon>
        <taxon>Fungi</taxon>
        <taxon>Dikarya</taxon>
        <taxon>Ascomycota</taxon>
        <taxon>Pezizomycotina</taxon>
        <taxon>Dothideomycetes</taxon>
        <taxon>Pleosporomycetidae</taxon>
        <taxon>Pleosporales</taxon>
        <taxon>Pleosporineae</taxon>
        <taxon>Pleosporaceae</taxon>
        <taxon>Exserohilum</taxon>
    </lineage>
</organism>
<evidence type="ECO:0000313" key="8">
    <source>
        <dbReference type="Proteomes" id="UP000016935"/>
    </source>
</evidence>
<dbReference type="PROSITE" id="PS50113">
    <property type="entry name" value="PAC"/>
    <property type="match status" value="1"/>
</dbReference>
<dbReference type="InterPro" id="IPR000014">
    <property type="entry name" value="PAS"/>
</dbReference>
<reference evidence="7 8" key="1">
    <citation type="journal article" date="2012" name="PLoS Pathog.">
        <title>Diverse lifestyles and strategies of plant pathogenesis encoded in the genomes of eighteen Dothideomycetes fungi.</title>
        <authorList>
            <person name="Ohm R.A."/>
            <person name="Feau N."/>
            <person name="Henrissat B."/>
            <person name="Schoch C.L."/>
            <person name="Horwitz B.A."/>
            <person name="Barry K.W."/>
            <person name="Condon B.J."/>
            <person name="Copeland A.C."/>
            <person name="Dhillon B."/>
            <person name="Glaser F."/>
            <person name="Hesse C.N."/>
            <person name="Kosti I."/>
            <person name="LaButti K."/>
            <person name="Lindquist E.A."/>
            <person name="Lucas S."/>
            <person name="Salamov A.A."/>
            <person name="Bradshaw R.E."/>
            <person name="Ciuffetti L."/>
            <person name="Hamelin R.C."/>
            <person name="Kema G.H.J."/>
            <person name="Lawrence C."/>
            <person name="Scott J.A."/>
            <person name="Spatafora J.W."/>
            <person name="Turgeon B.G."/>
            <person name="de Wit P.J.G.M."/>
            <person name="Zhong S."/>
            <person name="Goodwin S.B."/>
            <person name="Grigoriev I.V."/>
        </authorList>
    </citation>
    <scope>NUCLEOTIDE SEQUENCE [LARGE SCALE GENOMIC DNA]</scope>
    <source>
        <strain evidence="8">28A</strain>
    </source>
</reference>
<dbReference type="GO" id="GO:0000155">
    <property type="term" value="F:phosphorelay sensor kinase activity"/>
    <property type="evidence" value="ECO:0007669"/>
    <property type="project" value="InterPro"/>
</dbReference>
<name>R0IQN2_EXST2</name>